<sequence length="652" mass="69925">MKKKCKNLIIGVISVFLIVSCSKEINDNLAEVVFTIEFDKTSNIETFLDTSEDLQFSIVSESAINANDYEIKYNVTEGAGSYFIEDSEIIENQFVSLPAGPDYVMGYVGTSIGEHSVTITIRNVDSGREELVVLTYNITDTAFILSASLSSETAYLGEPVDINLNITGLDTDDYSLEYAFVTLDDIDVIGAGTISIDQTTLDQNTAIEVATGDFVWQFEGNTMGTVDILFTATNSFGITVEELFRFEVGDAPLFAFEATSDAVDSNQLSTVPVDIVIDISEAIGTSSSYTMVYSSSKAGNFTYDNVVYEPGDEIPVVIGTSVGKYSASGSGVHEITFTVSNGNASPLSLVSSLTIEFFPPDSQAPFLILGGEGSIVTLNVSEPFIETITARDITDGDLTDQIVIGGDTVNTNVIGTYNITYNVQDSSGNEANQLVRTIKVVDTEAPVIRLNGPDLVILTIGDAYSEEATVSDNSNENITITFGGTFVNTNIAGDFLITYDAVDSSDNEAIQLTRRIIVQPEQGNTASFDKLTGVLIAPLESEIVITMLSVEDNNEEHGAARISIEGSDFFAEIATCFGSLGDCDLSDQDTDPSNESAKITFSSRTINSFVLIGSHTPRFDFSLDTSTTAVVISVDGVEVFNGIMDADNGIPN</sequence>
<evidence type="ECO:0000313" key="3">
    <source>
        <dbReference type="Proteomes" id="UP001500459"/>
    </source>
</evidence>
<feature type="domain" description="Pesticidal crystal protein Cry22Aa Ig-like" evidence="1">
    <location>
        <begin position="448"/>
        <end position="518"/>
    </location>
</feature>
<dbReference type="PROSITE" id="PS51257">
    <property type="entry name" value="PROKAR_LIPOPROTEIN"/>
    <property type="match status" value="1"/>
</dbReference>
<dbReference type="RefSeq" id="WP_344925625.1">
    <property type="nucleotide sequence ID" value="NZ_BAABCW010000003.1"/>
</dbReference>
<organism evidence="2 3">
    <name type="scientific">Aquimarina addita</name>
    <dbReference type="NCBI Taxonomy" id="870485"/>
    <lineage>
        <taxon>Bacteria</taxon>
        <taxon>Pseudomonadati</taxon>
        <taxon>Bacteroidota</taxon>
        <taxon>Flavobacteriia</taxon>
        <taxon>Flavobacteriales</taxon>
        <taxon>Flavobacteriaceae</taxon>
        <taxon>Aquimarina</taxon>
    </lineage>
</organism>
<comment type="caution">
    <text evidence="2">The sequence shown here is derived from an EMBL/GenBank/DDBJ whole genome shotgun (WGS) entry which is preliminary data.</text>
</comment>
<keyword evidence="3" id="KW-1185">Reference proteome</keyword>
<dbReference type="Gene3D" id="2.60.40.2410">
    <property type="entry name" value="Uncharacterised protein PF12988, DUF3872"/>
    <property type="match status" value="3"/>
</dbReference>
<evidence type="ECO:0000259" key="1">
    <source>
        <dbReference type="Pfam" id="PF16403"/>
    </source>
</evidence>
<accession>A0ABP7XE38</accession>
<proteinExistence type="predicted"/>
<protein>
    <recommendedName>
        <fullName evidence="1">Pesticidal crystal protein Cry22Aa Ig-like domain-containing protein</fullName>
    </recommendedName>
</protein>
<dbReference type="InterPro" id="IPR032179">
    <property type="entry name" value="Cry22Aa_Ig-like"/>
</dbReference>
<dbReference type="InterPro" id="IPR013783">
    <property type="entry name" value="Ig-like_fold"/>
</dbReference>
<reference evidence="3" key="1">
    <citation type="journal article" date="2019" name="Int. J. Syst. Evol. Microbiol.">
        <title>The Global Catalogue of Microorganisms (GCM) 10K type strain sequencing project: providing services to taxonomists for standard genome sequencing and annotation.</title>
        <authorList>
            <consortium name="The Broad Institute Genomics Platform"/>
            <consortium name="The Broad Institute Genome Sequencing Center for Infectious Disease"/>
            <person name="Wu L."/>
            <person name="Ma J."/>
        </authorList>
    </citation>
    <scope>NUCLEOTIDE SEQUENCE [LARGE SCALE GENOMIC DNA]</scope>
    <source>
        <strain evidence="3">JCM 17106</strain>
    </source>
</reference>
<dbReference type="Proteomes" id="UP001500459">
    <property type="component" value="Unassembled WGS sequence"/>
</dbReference>
<dbReference type="Gene3D" id="2.60.40.10">
    <property type="entry name" value="Immunoglobulins"/>
    <property type="match status" value="2"/>
</dbReference>
<gene>
    <name evidence="2" type="ORF">GCM10022393_12190</name>
</gene>
<evidence type="ECO:0000313" key="2">
    <source>
        <dbReference type="EMBL" id="GAA4113282.1"/>
    </source>
</evidence>
<dbReference type="Pfam" id="PF16403">
    <property type="entry name" value="Bact_surface_Ig-like"/>
    <property type="match status" value="2"/>
</dbReference>
<name>A0ABP7XE38_9FLAO</name>
<feature type="domain" description="Pesticidal crystal protein Cry22Aa Ig-like" evidence="1">
    <location>
        <begin position="376"/>
        <end position="440"/>
    </location>
</feature>
<dbReference type="InterPro" id="IPR038707">
    <property type="entry name" value="TraQ_sf"/>
</dbReference>
<dbReference type="EMBL" id="BAABCW010000003">
    <property type="protein sequence ID" value="GAA4113282.1"/>
    <property type="molecule type" value="Genomic_DNA"/>
</dbReference>